<dbReference type="InterPro" id="IPR050109">
    <property type="entry name" value="HTH-type_TetR-like_transc_reg"/>
</dbReference>
<dbReference type="SUPFAM" id="SSF46689">
    <property type="entry name" value="Homeodomain-like"/>
    <property type="match status" value="1"/>
</dbReference>
<evidence type="ECO:0000313" key="5">
    <source>
        <dbReference type="EMBL" id="CUO60161.1"/>
    </source>
</evidence>
<dbReference type="OrthoDB" id="9785164at2"/>
<feature type="domain" description="HTH tetR-type" evidence="3">
    <location>
        <begin position="12"/>
        <end position="72"/>
    </location>
</feature>
<dbReference type="EMBL" id="QSEP01000117">
    <property type="protein sequence ID" value="RGZ78889.1"/>
    <property type="molecule type" value="Genomic_DNA"/>
</dbReference>
<keyword evidence="1 2" id="KW-0238">DNA-binding</keyword>
<evidence type="ECO:0000313" key="11">
    <source>
        <dbReference type="Proteomes" id="UP000286561"/>
    </source>
</evidence>
<dbReference type="EMBL" id="CYYC01000052">
    <property type="protein sequence ID" value="CUN19605.1"/>
    <property type="molecule type" value="Genomic_DNA"/>
</dbReference>
<accession>A0A173UZZ9</accession>
<protein>
    <submittedName>
        <fullName evidence="4">Solvent efflux pump srpABC operon corepressor</fullName>
    </submittedName>
    <submittedName>
        <fullName evidence="6">TetR/AcrR family transcriptional regulator</fullName>
    </submittedName>
</protein>
<evidence type="ECO:0000313" key="4">
    <source>
        <dbReference type="EMBL" id="CUN19605.1"/>
    </source>
</evidence>
<evidence type="ECO:0000259" key="3">
    <source>
        <dbReference type="PROSITE" id="PS50977"/>
    </source>
</evidence>
<evidence type="ECO:0000256" key="1">
    <source>
        <dbReference type="ARBA" id="ARBA00023125"/>
    </source>
</evidence>
<dbReference type="InterPro" id="IPR001647">
    <property type="entry name" value="HTH_TetR"/>
</dbReference>
<evidence type="ECO:0000256" key="2">
    <source>
        <dbReference type="PROSITE-ProRule" id="PRU00335"/>
    </source>
</evidence>
<dbReference type="EMBL" id="CYZL01000018">
    <property type="protein sequence ID" value="CUO60161.1"/>
    <property type="molecule type" value="Genomic_DNA"/>
</dbReference>
<dbReference type="AlphaFoldDB" id="A0A173UZZ9"/>
<dbReference type="InterPro" id="IPR009057">
    <property type="entry name" value="Homeodomain-like_sf"/>
</dbReference>
<dbReference type="EMBL" id="QRNJ01000080">
    <property type="protein sequence ID" value="RHK34191.1"/>
    <property type="molecule type" value="Genomic_DNA"/>
</dbReference>
<dbReference type="PANTHER" id="PTHR30055">
    <property type="entry name" value="HTH-TYPE TRANSCRIPTIONAL REGULATOR RUTR"/>
    <property type="match status" value="1"/>
</dbReference>
<name>A0A173UZZ9_9FIRM</name>
<reference evidence="8 9" key="1">
    <citation type="submission" date="2015-09" db="EMBL/GenBank/DDBJ databases">
        <authorList>
            <consortium name="Pathogen Informatics"/>
        </authorList>
    </citation>
    <scope>NUCLEOTIDE SEQUENCE [LARGE SCALE GENOMIC DNA]</scope>
    <source>
        <strain evidence="5 9">2789STDY5834835</strain>
        <strain evidence="4 8">2789STDY5834966</strain>
    </source>
</reference>
<dbReference type="Gene3D" id="1.10.357.10">
    <property type="entry name" value="Tetracycline Repressor, domain 2"/>
    <property type="match status" value="1"/>
</dbReference>
<dbReference type="Proteomes" id="UP000283497">
    <property type="component" value="Unassembled WGS sequence"/>
</dbReference>
<organism evidence="4 8">
    <name type="scientific">Anaerobutyricum hallii</name>
    <dbReference type="NCBI Taxonomy" id="39488"/>
    <lineage>
        <taxon>Bacteria</taxon>
        <taxon>Bacillati</taxon>
        <taxon>Bacillota</taxon>
        <taxon>Clostridia</taxon>
        <taxon>Lachnospirales</taxon>
        <taxon>Lachnospiraceae</taxon>
        <taxon>Anaerobutyricum</taxon>
    </lineage>
</organism>
<dbReference type="PRINTS" id="PR00455">
    <property type="entry name" value="HTHTETR"/>
</dbReference>
<dbReference type="Proteomes" id="UP000095679">
    <property type="component" value="Unassembled WGS sequence"/>
</dbReference>
<dbReference type="GO" id="GO:0003677">
    <property type="term" value="F:DNA binding"/>
    <property type="evidence" value="ECO:0007669"/>
    <property type="project" value="UniProtKB-UniRule"/>
</dbReference>
<dbReference type="Pfam" id="PF00440">
    <property type="entry name" value="TetR_N"/>
    <property type="match status" value="1"/>
</dbReference>
<dbReference type="Proteomes" id="UP000095390">
    <property type="component" value="Unassembled WGS sequence"/>
</dbReference>
<evidence type="ECO:0000313" key="6">
    <source>
        <dbReference type="EMBL" id="RGZ78889.1"/>
    </source>
</evidence>
<evidence type="ECO:0000313" key="9">
    <source>
        <dbReference type="Proteomes" id="UP000095679"/>
    </source>
</evidence>
<sequence length="215" mass="25581">MGKSEKQIEKEKARNQRIIDTAFQIFVEKKIEAVTMEEIARKAGIGRATLFRCYSSKPELVMAVCTAKWKAYFDKLDAIRPLESIHDIPAIDRFIFTLDGYIDMYQNHKDLLQYNDNFNHYMVHQKGIAAEKYEEFYKSLYSMNTRLHWMYEKAKEDKTFRTDIPEEQFFRVTFHSMMATCAYYAGGFIWGSEENKDYTEELIRLKEMILKYVTI</sequence>
<dbReference type="RefSeq" id="WP_055183335.1">
    <property type="nucleotide sequence ID" value="NZ_BLYK01000031.1"/>
</dbReference>
<proteinExistence type="predicted"/>
<feature type="DNA-binding region" description="H-T-H motif" evidence="2">
    <location>
        <begin position="35"/>
        <end position="54"/>
    </location>
</feature>
<evidence type="ECO:0000313" key="10">
    <source>
        <dbReference type="Proteomes" id="UP000283497"/>
    </source>
</evidence>
<gene>
    <name evidence="4" type="primary">srpR</name>
    <name evidence="7" type="ORF">DW068_14840</name>
    <name evidence="6" type="ORF">DW972_12955</name>
    <name evidence="5" type="ORF">ERS852450_02062</name>
    <name evidence="4" type="ORF">ERS852578_02809</name>
</gene>
<evidence type="ECO:0000313" key="7">
    <source>
        <dbReference type="EMBL" id="RHK34191.1"/>
    </source>
</evidence>
<dbReference type="PROSITE" id="PS50977">
    <property type="entry name" value="HTH_TETR_2"/>
    <property type="match status" value="1"/>
</dbReference>
<dbReference type="GO" id="GO:0006355">
    <property type="term" value="P:regulation of DNA-templated transcription"/>
    <property type="evidence" value="ECO:0007669"/>
    <property type="project" value="UniProtKB-ARBA"/>
</dbReference>
<reference evidence="10 11" key="2">
    <citation type="submission" date="2018-08" db="EMBL/GenBank/DDBJ databases">
        <title>A genome reference for cultivated species of the human gut microbiota.</title>
        <authorList>
            <person name="Zou Y."/>
            <person name="Xue W."/>
            <person name="Luo G."/>
        </authorList>
    </citation>
    <scope>NUCLEOTIDE SEQUENCE [LARGE SCALE GENOMIC DNA]</scope>
    <source>
        <strain evidence="7 10">AF45-14BH</strain>
        <strain evidence="6 11">AM48-23BH</strain>
    </source>
</reference>
<evidence type="ECO:0000313" key="8">
    <source>
        <dbReference type="Proteomes" id="UP000095390"/>
    </source>
</evidence>
<dbReference type="Proteomes" id="UP000286561">
    <property type="component" value="Unassembled WGS sequence"/>
</dbReference>